<protein>
    <recommendedName>
        <fullName evidence="3">factor independent urate hydroxylase</fullName>
        <ecNumber evidence="3">1.7.3.3</ecNumber>
    </recommendedName>
    <alternativeName>
        <fullName evidence="6">Urate oxidase</fullName>
    </alternativeName>
</protein>
<keyword evidence="5" id="KW-0560">Oxidoreductase</keyword>
<dbReference type="PANTHER" id="PTHR42874:SF1">
    <property type="entry name" value="URICASE"/>
    <property type="match status" value="1"/>
</dbReference>
<keyword evidence="9" id="KW-1185">Reference proteome</keyword>
<reference evidence="8 9" key="1">
    <citation type="journal article" date="2019" name="Int. J. Syst. Evol. Microbiol.">
        <title>The Global Catalogue of Microorganisms (GCM) 10K type strain sequencing project: providing services to taxonomists for standard genome sequencing and annotation.</title>
        <authorList>
            <consortium name="The Broad Institute Genomics Platform"/>
            <consortium name="The Broad Institute Genome Sequencing Center for Infectious Disease"/>
            <person name="Wu L."/>
            <person name="Ma J."/>
        </authorList>
    </citation>
    <scope>NUCLEOTIDE SEQUENCE [LARGE SCALE GENOMIC DNA]</scope>
    <source>
        <strain evidence="8 9">JCM 4788</strain>
    </source>
</reference>
<evidence type="ECO:0000256" key="2">
    <source>
        <dbReference type="ARBA" id="ARBA00009760"/>
    </source>
</evidence>
<comment type="similarity">
    <text evidence="2">Belongs to the uricase family.</text>
</comment>
<evidence type="ECO:0000256" key="5">
    <source>
        <dbReference type="ARBA" id="ARBA00023002"/>
    </source>
</evidence>
<dbReference type="PANTHER" id="PTHR42874">
    <property type="entry name" value="URICASE"/>
    <property type="match status" value="1"/>
</dbReference>
<dbReference type="InterPro" id="IPR002042">
    <property type="entry name" value="Uricase"/>
</dbReference>
<evidence type="ECO:0000256" key="1">
    <source>
        <dbReference type="ARBA" id="ARBA00004831"/>
    </source>
</evidence>
<evidence type="ECO:0000256" key="3">
    <source>
        <dbReference type="ARBA" id="ARBA00012598"/>
    </source>
</evidence>
<accession>A0ABN0YQ48</accession>
<dbReference type="EMBL" id="BAAABX010000026">
    <property type="protein sequence ID" value="GAA0403437.1"/>
    <property type="molecule type" value="Genomic_DNA"/>
</dbReference>
<feature type="compositionally biased region" description="Basic and acidic residues" evidence="7">
    <location>
        <begin position="278"/>
        <end position="294"/>
    </location>
</feature>
<evidence type="ECO:0000256" key="6">
    <source>
        <dbReference type="ARBA" id="ARBA00031317"/>
    </source>
</evidence>
<evidence type="ECO:0000313" key="8">
    <source>
        <dbReference type="EMBL" id="GAA0403437.1"/>
    </source>
</evidence>
<keyword evidence="4" id="KW-0659">Purine metabolism</keyword>
<sequence length="294" mass="32367">MGHSIGDHVYGESDIEFLLVDRPRSGSPHRVRRFRADVRLRMDHPEVYRDGDNTRLVPVSSLTNSVLALGARHTGSEPEVYALELAEHFLKGGRRPAEAAEVTLTAREFESLAAEGTRHFTVPGGPRDHAHVTLPRDGDPVVHGGLLDVEFFVTGGATFTGFARDAFTTTTASTDRVFAARLDVRWRYAHADADHRRCRSRAARAVAEAFAGHTSRSSQHTFHHLGTAVLDACPDIAGVRVEGSHLTRALVDLTPFGVENDGRVYTASDHQQSTVAVDVHRGREPERTEEWEIA</sequence>
<gene>
    <name evidence="8" type="ORF">GCM10010357_25560</name>
</gene>
<evidence type="ECO:0000313" key="9">
    <source>
        <dbReference type="Proteomes" id="UP001500879"/>
    </source>
</evidence>
<evidence type="ECO:0000256" key="7">
    <source>
        <dbReference type="SAM" id="MobiDB-lite"/>
    </source>
</evidence>
<dbReference type="EC" id="1.7.3.3" evidence="3"/>
<name>A0ABN0YQ48_9ACTN</name>
<feature type="region of interest" description="Disordered" evidence="7">
    <location>
        <begin position="268"/>
        <end position="294"/>
    </location>
</feature>
<dbReference type="Pfam" id="PF01014">
    <property type="entry name" value="Uricase"/>
    <property type="match status" value="1"/>
</dbReference>
<dbReference type="Gene3D" id="3.10.270.10">
    <property type="entry name" value="Urate Oxidase"/>
    <property type="match status" value="1"/>
</dbReference>
<dbReference type="SUPFAM" id="SSF55620">
    <property type="entry name" value="Tetrahydrobiopterin biosynthesis enzymes-like"/>
    <property type="match status" value="2"/>
</dbReference>
<dbReference type="Proteomes" id="UP001500879">
    <property type="component" value="Unassembled WGS sequence"/>
</dbReference>
<proteinExistence type="inferred from homology"/>
<organism evidence="8 9">
    <name type="scientific">Streptomyces luteireticuli</name>
    <dbReference type="NCBI Taxonomy" id="173858"/>
    <lineage>
        <taxon>Bacteria</taxon>
        <taxon>Bacillati</taxon>
        <taxon>Actinomycetota</taxon>
        <taxon>Actinomycetes</taxon>
        <taxon>Kitasatosporales</taxon>
        <taxon>Streptomycetaceae</taxon>
        <taxon>Streptomyces</taxon>
    </lineage>
</organism>
<dbReference type="RefSeq" id="WP_344023335.1">
    <property type="nucleotide sequence ID" value="NZ_BAAABX010000026.1"/>
</dbReference>
<comment type="caution">
    <text evidence="8">The sequence shown here is derived from an EMBL/GenBank/DDBJ whole genome shotgun (WGS) entry which is preliminary data.</text>
</comment>
<evidence type="ECO:0000256" key="4">
    <source>
        <dbReference type="ARBA" id="ARBA00022631"/>
    </source>
</evidence>
<comment type="pathway">
    <text evidence="1">Purine metabolism; urate degradation; (S)-allantoin from urate: step 1/3.</text>
</comment>